<protein>
    <submittedName>
        <fullName evidence="4">Kinase subdomain-containing</fullName>
    </submittedName>
</protein>
<dbReference type="PANTHER" id="PTHR12205:SF0">
    <property type="entry name" value="CENTROMERE_KINETOCHORE PROTEIN ZW10 HOMOLOG"/>
    <property type="match status" value="1"/>
</dbReference>
<dbReference type="InParanoid" id="A0A286UKI7"/>
<feature type="region of interest" description="Disordered" evidence="1">
    <location>
        <begin position="578"/>
        <end position="619"/>
    </location>
</feature>
<dbReference type="AlphaFoldDB" id="A0A286UKI7"/>
<dbReference type="InterPro" id="IPR048344">
    <property type="entry name" value="Zw10_middle"/>
</dbReference>
<dbReference type="GO" id="GO:0005737">
    <property type="term" value="C:cytoplasm"/>
    <property type="evidence" value="ECO:0007669"/>
    <property type="project" value="GOC"/>
</dbReference>
<name>A0A286UKI7_9AGAM</name>
<accession>A0A286UKI7</accession>
<dbReference type="InterPro" id="IPR055148">
    <property type="entry name" value="ZW10_C_2"/>
</dbReference>
<reference evidence="4 5" key="1">
    <citation type="journal article" date="2017" name="Mol. Ecol.">
        <title>Comparative and population genomic landscape of Phellinus noxius: A hypervariable fungus causing root rot in trees.</title>
        <authorList>
            <person name="Chung C.L."/>
            <person name="Lee T.J."/>
            <person name="Akiba M."/>
            <person name="Lee H.H."/>
            <person name="Kuo T.H."/>
            <person name="Liu D."/>
            <person name="Ke H.M."/>
            <person name="Yokoi T."/>
            <person name="Roa M.B."/>
            <person name="Lu M.J."/>
            <person name="Chang Y.Y."/>
            <person name="Ann P.J."/>
            <person name="Tsai J.N."/>
            <person name="Chen C.Y."/>
            <person name="Tzean S.S."/>
            <person name="Ota Y."/>
            <person name="Hattori T."/>
            <person name="Sahashi N."/>
            <person name="Liou R.F."/>
            <person name="Kikuchi T."/>
            <person name="Tsai I.J."/>
        </authorList>
    </citation>
    <scope>NUCLEOTIDE SEQUENCE [LARGE SCALE GENOMIC DNA]</scope>
    <source>
        <strain evidence="4 5">FFPRI411160</strain>
    </source>
</reference>
<feature type="compositionally biased region" description="Acidic residues" evidence="1">
    <location>
        <begin position="471"/>
        <end position="487"/>
    </location>
</feature>
<evidence type="ECO:0000313" key="4">
    <source>
        <dbReference type="EMBL" id="PAV20090.1"/>
    </source>
</evidence>
<feature type="compositionally biased region" description="Acidic residues" evidence="1">
    <location>
        <begin position="536"/>
        <end position="550"/>
    </location>
</feature>
<dbReference type="Proteomes" id="UP000217199">
    <property type="component" value="Unassembled WGS sequence"/>
</dbReference>
<dbReference type="InterPro" id="IPR046362">
    <property type="entry name" value="Zw10/DSL1_C_sf"/>
</dbReference>
<dbReference type="STRING" id="2282107.A0A286UKI7"/>
<dbReference type="OrthoDB" id="534815at2759"/>
<evidence type="ECO:0000313" key="5">
    <source>
        <dbReference type="Proteomes" id="UP000217199"/>
    </source>
</evidence>
<dbReference type="GO" id="GO:0007094">
    <property type="term" value="P:mitotic spindle assembly checkpoint signaling"/>
    <property type="evidence" value="ECO:0007669"/>
    <property type="project" value="TreeGrafter"/>
</dbReference>
<organism evidence="4 5">
    <name type="scientific">Pyrrhoderma noxium</name>
    <dbReference type="NCBI Taxonomy" id="2282107"/>
    <lineage>
        <taxon>Eukaryota</taxon>
        <taxon>Fungi</taxon>
        <taxon>Dikarya</taxon>
        <taxon>Basidiomycota</taxon>
        <taxon>Agaricomycotina</taxon>
        <taxon>Agaricomycetes</taxon>
        <taxon>Hymenochaetales</taxon>
        <taxon>Hymenochaetaceae</taxon>
        <taxon>Pyrrhoderma</taxon>
    </lineage>
</organism>
<gene>
    <name evidence="4" type="ORF">PNOK_0502400</name>
</gene>
<sequence>MAFPVPDHLPRNNVPNDVSSLVLGRISETSKKDLTSDLVASWISELQLGIEQTQDKINERINEELPNYKRQFETSKSVQVRLQNLKTNVDTLSNTLSDSESGLLPTLIKTLREHSELAQRTSDACVLRDALSYLDNYRALFTKLRKHTGAGELCEAVNLSRKLGKLLGEAPPALAQANVMVDMKGKLRALTDQIEEQLVEACSRGLQISATEFRIFPSVQVRKSQVIISLSNILSSLSNASLNSQLSSLKRDIISHFIDFPLQQATSSSVAWSTALDGSSYVSLSLFPLSPHPNFRKTAINYLRTLFDFLIEHLFASLPSAVYTSFSQSLYKPTVSTLLRSIITPSIPTSVSQLPSFFRLVQDATDFEKEYFCVKIPKCYGTSDEGDIGTWSSGVASHFGRKRRVDILAEARTLTLSNTNDRTTRVEVAIPLIPVSNIIPVQGDVGDNDDSAWGFDGPKVGKKPGNKVDQEEPVAEESGWDFEEELPKDDSDAWGWGDNDAGGDSAPGNGVNKESKNSNGETLANTNGDSDAPSNDSEESAWDSVWDEPVAEPPTPPSPIHSVPTVKAPKVARGLEKLSAKSKDKVPASPSLSIHSTPSSIPTSPAIPSSISSKSPNLKHNSSLFRQESSIQKAHAPSITPLRPPTLSIPGKEKVPETYEISTRAQEIVQLIKSIFTEGQDILATSAFSQSGFCPPDSGEIACTIVLQASPAVLDLYRAVFPVVTSLGSSKSVRAMSTIKEQMHEALEHLHALETWWFEEGIERECDKVLEVLARAEGFVDTGDQDIFDACENVMTEVLRSVRNIANEWKPVLPHTKWLKATGRVVDAVLVRVLSDVLALGDIPEVDSRRLAELCRILSSLESSFFDLEDPNAPSRVVEYVPSWLKFSYLSELLEASIADVSYLFDEGTLIDFTVDELVGLIRALFADTPLRSNTIAKIQRGHPFVVE</sequence>
<evidence type="ECO:0000259" key="2">
    <source>
        <dbReference type="Pfam" id="PF20665"/>
    </source>
</evidence>
<feature type="domain" description="Centromere/kinetochore protein zw10 middle" evidence="2">
    <location>
        <begin position="230"/>
        <end position="414"/>
    </location>
</feature>
<dbReference type="GO" id="GO:0006888">
    <property type="term" value="P:endoplasmic reticulum to Golgi vesicle-mediated transport"/>
    <property type="evidence" value="ECO:0007669"/>
    <property type="project" value="TreeGrafter"/>
</dbReference>
<feature type="compositionally biased region" description="Low complexity" evidence="1">
    <location>
        <begin position="493"/>
        <end position="506"/>
    </location>
</feature>
<evidence type="ECO:0000259" key="3">
    <source>
        <dbReference type="Pfam" id="PF22766"/>
    </source>
</evidence>
<comment type="caution">
    <text evidence="4">The sequence shown here is derived from an EMBL/GenBank/DDBJ whole genome shotgun (WGS) entry which is preliminary data.</text>
</comment>
<feature type="domain" description="ZW10 C-terminal helical" evidence="3">
    <location>
        <begin position="795"/>
        <end position="939"/>
    </location>
</feature>
<evidence type="ECO:0000256" key="1">
    <source>
        <dbReference type="SAM" id="MobiDB-lite"/>
    </source>
</evidence>
<dbReference type="Pfam" id="PF22766">
    <property type="entry name" value="ZW10_C2"/>
    <property type="match status" value="1"/>
</dbReference>
<feature type="compositionally biased region" description="Low complexity" evidence="1">
    <location>
        <begin position="589"/>
        <end position="616"/>
    </location>
</feature>
<dbReference type="EMBL" id="NBII01000004">
    <property type="protein sequence ID" value="PAV20090.1"/>
    <property type="molecule type" value="Genomic_DNA"/>
</dbReference>
<keyword evidence="4" id="KW-0418">Kinase</keyword>
<dbReference type="PANTHER" id="PTHR12205">
    <property type="entry name" value="CENTROMERE/KINETOCHORE PROTEIN ZW10"/>
    <property type="match status" value="1"/>
</dbReference>
<dbReference type="Pfam" id="PF20665">
    <property type="entry name" value="Zw10_middle"/>
    <property type="match status" value="1"/>
</dbReference>
<keyword evidence="5" id="KW-1185">Reference proteome</keyword>
<dbReference type="GO" id="GO:0016301">
    <property type="term" value="F:kinase activity"/>
    <property type="evidence" value="ECO:0007669"/>
    <property type="project" value="UniProtKB-KW"/>
</dbReference>
<feature type="region of interest" description="Disordered" evidence="1">
    <location>
        <begin position="447"/>
        <end position="565"/>
    </location>
</feature>
<dbReference type="Gene3D" id="1.10.357.150">
    <property type="match status" value="1"/>
</dbReference>
<feature type="compositionally biased region" description="Polar residues" evidence="1">
    <location>
        <begin position="517"/>
        <end position="535"/>
    </location>
</feature>
<dbReference type="GO" id="GO:1990423">
    <property type="term" value="C:RZZ complex"/>
    <property type="evidence" value="ECO:0007669"/>
    <property type="project" value="TreeGrafter"/>
</dbReference>
<proteinExistence type="predicted"/>
<keyword evidence="4" id="KW-0808">Transferase</keyword>